<organism evidence="2 3">
    <name type="scientific">Bacillus cereus</name>
    <dbReference type="NCBI Taxonomy" id="1396"/>
    <lineage>
        <taxon>Bacteria</taxon>
        <taxon>Bacillati</taxon>
        <taxon>Bacillota</taxon>
        <taxon>Bacilli</taxon>
        <taxon>Bacillales</taxon>
        <taxon>Bacillaceae</taxon>
        <taxon>Bacillus</taxon>
        <taxon>Bacillus cereus group</taxon>
    </lineage>
</organism>
<dbReference type="AlphaFoldDB" id="A0A164Q9L4"/>
<evidence type="ECO:0000313" key="2">
    <source>
        <dbReference type="EMBL" id="KZD70410.1"/>
    </source>
</evidence>
<comment type="caution">
    <text evidence="2">The sequence shown here is derived from an EMBL/GenBank/DDBJ whole genome shotgun (WGS) entry which is preliminary data.</text>
</comment>
<reference evidence="2 3" key="1">
    <citation type="submission" date="2015-09" db="EMBL/GenBank/DDBJ databases">
        <title>Bacillus cereus food isolates.</title>
        <authorList>
            <person name="Boekhorst J."/>
        </authorList>
    </citation>
    <scope>NUCLEOTIDE SEQUENCE [LARGE SCALE GENOMIC DNA]</scope>
    <source>
        <strain evidence="2 3">B4088</strain>
    </source>
</reference>
<name>A0A164Q9L4_BACCE</name>
<sequence>MELDTSLAFGTAKNVQIGSSPGGTEVPSPKTTVNTRNTAQSSSSILSTRKIGDWQLVRLADGAKASKGVPAFVYKIKGRVFATDALLCAPKNGTSQPDPHVVVAHSCNSCIKRTTFDTQLKSKSC</sequence>
<feature type="compositionally biased region" description="Polar residues" evidence="1">
    <location>
        <begin position="29"/>
        <end position="44"/>
    </location>
</feature>
<evidence type="ECO:0000313" key="3">
    <source>
        <dbReference type="Proteomes" id="UP000076482"/>
    </source>
</evidence>
<evidence type="ECO:0008006" key="4">
    <source>
        <dbReference type="Google" id="ProtNLM"/>
    </source>
</evidence>
<protein>
    <recommendedName>
        <fullName evidence="4">Spore coat protein</fullName>
    </recommendedName>
</protein>
<accession>A0A164Q9L4</accession>
<dbReference type="EMBL" id="LJKE01000026">
    <property type="protein sequence ID" value="KZD70410.1"/>
    <property type="molecule type" value="Genomic_DNA"/>
</dbReference>
<dbReference type="Proteomes" id="UP000076482">
    <property type="component" value="Unassembled WGS sequence"/>
</dbReference>
<evidence type="ECO:0000256" key="1">
    <source>
        <dbReference type="SAM" id="MobiDB-lite"/>
    </source>
</evidence>
<gene>
    <name evidence="2" type="ORF">B4088_1148</name>
</gene>
<feature type="region of interest" description="Disordered" evidence="1">
    <location>
        <begin position="14"/>
        <end position="44"/>
    </location>
</feature>
<proteinExistence type="predicted"/>